<sequence>MKWLGAILILITCTWIGFEAAKRLSDRPKQLRQLKVGIQALEAEMLYGLTPLAEASVRLSKQLAYPINLLFEHFAKNLDSKGESAHLAWEQSLDETWGVTSLLKGEREILRQFGQTLGQHDREQQQKQIKLTMVHLDREEAEAKDNQLRYEKMLKSLGFLGGLLIVILML</sequence>
<dbReference type="RefSeq" id="WP_251605153.1">
    <property type="nucleotide sequence ID" value="NZ_JAMQJY010000001.1"/>
</dbReference>
<dbReference type="InterPro" id="IPR014198">
    <property type="entry name" value="Spore_III_AB"/>
</dbReference>
<evidence type="ECO:0000313" key="1">
    <source>
        <dbReference type="EMBL" id="MCM2674982.1"/>
    </source>
</evidence>
<dbReference type="PIRSF" id="PIRSF021435">
    <property type="entry name" value="SpoIIIAB"/>
    <property type="match status" value="1"/>
</dbReference>
<dbReference type="Pfam" id="PF09548">
    <property type="entry name" value="Spore_III_AB"/>
    <property type="match status" value="1"/>
</dbReference>
<evidence type="ECO:0000313" key="2">
    <source>
        <dbReference type="Proteomes" id="UP001203665"/>
    </source>
</evidence>
<dbReference type="EMBL" id="JAMQJY010000001">
    <property type="protein sequence ID" value="MCM2674982.1"/>
    <property type="molecule type" value="Genomic_DNA"/>
</dbReference>
<dbReference type="Proteomes" id="UP001203665">
    <property type="component" value="Unassembled WGS sequence"/>
</dbReference>
<proteinExistence type="predicted"/>
<name>A0ABT0XIE4_9BACI</name>
<dbReference type="NCBIfam" id="TIGR02833">
    <property type="entry name" value="spore_III_AB"/>
    <property type="match status" value="1"/>
</dbReference>
<protein>
    <submittedName>
        <fullName evidence="1">Stage III sporulation protein SpoIIIAB</fullName>
    </submittedName>
</protein>
<keyword evidence="2" id="KW-1185">Reference proteome</keyword>
<comment type="caution">
    <text evidence="1">The sequence shown here is derived from an EMBL/GenBank/DDBJ whole genome shotgun (WGS) entry which is preliminary data.</text>
</comment>
<organism evidence="1 2">
    <name type="scientific">Alkalicoccobacillus plakortidis</name>
    <dbReference type="NCBI Taxonomy" id="444060"/>
    <lineage>
        <taxon>Bacteria</taxon>
        <taxon>Bacillati</taxon>
        <taxon>Bacillota</taxon>
        <taxon>Bacilli</taxon>
        <taxon>Bacillales</taxon>
        <taxon>Bacillaceae</taxon>
        <taxon>Alkalicoccobacillus</taxon>
    </lineage>
</organism>
<accession>A0ABT0XIE4</accession>
<gene>
    <name evidence="1" type="primary">spoIIIAB</name>
    <name evidence="1" type="ORF">NDM98_05370</name>
</gene>
<reference evidence="1" key="1">
    <citation type="submission" date="2022-06" db="EMBL/GenBank/DDBJ databases">
        <title>Alkalicoccobacillus porphyridii sp. nov., isolated from a marine red alga, Porphyridium purpureum and reclassification of Shouchella plakortidis and Shouchella gibsonii as Alkalicoccobacillus plakortidis comb. nov. and Alkalicoccobacillus gibsonii comb. nov.</title>
        <authorList>
            <person name="Kim K.H."/>
            <person name="Lee J.K."/>
            <person name="Han D.M."/>
            <person name="Baek J.H."/>
            <person name="Jeon C.O."/>
        </authorList>
    </citation>
    <scope>NUCLEOTIDE SEQUENCE</scope>
    <source>
        <strain evidence="1">DSM 19153</strain>
    </source>
</reference>